<organism evidence="2 3">
    <name type="scientific">Actinospica durhamensis</name>
    <dbReference type="NCBI Taxonomy" id="1508375"/>
    <lineage>
        <taxon>Bacteria</taxon>
        <taxon>Bacillati</taxon>
        <taxon>Actinomycetota</taxon>
        <taxon>Actinomycetes</taxon>
        <taxon>Catenulisporales</taxon>
        <taxon>Actinospicaceae</taxon>
        <taxon>Actinospica</taxon>
    </lineage>
</organism>
<dbReference type="InterPro" id="IPR011234">
    <property type="entry name" value="Fumarylacetoacetase-like_C"/>
</dbReference>
<dbReference type="AlphaFoldDB" id="A0A941EZN4"/>
<evidence type="ECO:0000259" key="1">
    <source>
        <dbReference type="Pfam" id="PF01557"/>
    </source>
</evidence>
<sequence length="336" mass="36466">MKFAAFLWNCAQLSGVLDERGGAQDGEASGVLHILTDDHGPVDIRTLLERGGADALREAGEAALSRAPGPPVDEVILLAPLRPASIRDSVSFEAHVEGARKSQEGATDPVPARWYEAPCFYFTNPHVCTGPFEDVSRFPDSELFDLECEVAVVYGEHGSDLTPQEAAEGIVGYTIFNDWSARDIQRLEGQLPFGFFKGKDGAHTLGPYLVTADELEPYRTPDGFLDLTMRAYINGELLGEDSLANMAWTFEELISFASRGSVVAPGDVLGSGTCHRGCLTEIWGRSGERTPPALVPGDVVTLTVEGLGTVRNRVIEAREVPPIPQARRRQPRGPRH</sequence>
<comment type="caution">
    <text evidence="2">The sequence shown here is derived from an EMBL/GenBank/DDBJ whole genome shotgun (WGS) entry which is preliminary data.</text>
</comment>
<keyword evidence="3" id="KW-1185">Reference proteome</keyword>
<dbReference type="EMBL" id="JAGSOG010000187">
    <property type="protein sequence ID" value="MBR7837199.1"/>
    <property type="molecule type" value="Genomic_DNA"/>
</dbReference>
<evidence type="ECO:0000313" key="3">
    <source>
        <dbReference type="Proteomes" id="UP000675781"/>
    </source>
</evidence>
<keyword evidence="2" id="KW-0378">Hydrolase</keyword>
<dbReference type="SUPFAM" id="SSF56529">
    <property type="entry name" value="FAH"/>
    <property type="match status" value="1"/>
</dbReference>
<dbReference type="Proteomes" id="UP000675781">
    <property type="component" value="Unassembled WGS sequence"/>
</dbReference>
<accession>A0A941EZN4</accession>
<reference evidence="2" key="1">
    <citation type="submission" date="2021-04" db="EMBL/GenBank/DDBJ databases">
        <title>Genome based classification of Actinospica acidithermotolerans sp. nov., an actinobacterium isolated from an Indonesian hot spring.</title>
        <authorList>
            <person name="Kusuma A.B."/>
            <person name="Putra K.E."/>
            <person name="Nafisah S."/>
            <person name="Loh J."/>
            <person name="Nouioui I."/>
            <person name="Goodfellow M."/>
        </authorList>
    </citation>
    <scope>NUCLEOTIDE SEQUENCE</scope>
    <source>
        <strain evidence="2">CSCA 57</strain>
    </source>
</reference>
<proteinExistence type="predicted"/>
<gene>
    <name evidence="2" type="ORF">KDL01_28235</name>
</gene>
<dbReference type="RefSeq" id="WP_212531668.1">
    <property type="nucleotide sequence ID" value="NZ_JAGSOG010000187.1"/>
</dbReference>
<dbReference type="PANTHER" id="PTHR43211">
    <property type="entry name" value="FUMARYLACETOACETATE HYDROLASE"/>
    <property type="match status" value="1"/>
</dbReference>
<feature type="domain" description="Fumarylacetoacetase-like C-terminal" evidence="1">
    <location>
        <begin position="90"/>
        <end position="314"/>
    </location>
</feature>
<name>A0A941EZN4_9ACTN</name>
<dbReference type="Pfam" id="PF01557">
    <property type="entry name" value="FAA_hydrolase"/>
    <property type="match status" value="1"/>
</dbReference>
<dbReference type="InterPro" id="IPR036663">
    <property type="entry name" value="Fumarylacetoacetase_C_sf"/>
</dbReference>
<dbReference type="Gene3D" id="3.90.850.10">
    <property type="entry name" value="Fumarylacetoacetase-like, C-terminal domain"/>
    <property type="match status" value="1"/>
</dbReference>
<dbReference type="PANTHER" id="PTHR43211:SF1">
    <property type="entry name" value="BLL6422 PROTEIN"/>
    <property type="match status" value="1"/>
</dbReference>
<dbReference type="GO" id="GO:0016787">
    <property type="term" value="F:hydrolase activity"/>
    <property type="evidence" value="ECO:0007669"/>
    <property type="project" value="UniProtKB-KW"/>
</dbReference>
<protein>
    <submittedName>
        <fullName evidence="2">Fumarylacetoacetate hydrolase family protein</fullName>
    </submittedName>
</protein>
<evidence type="ECO:0000313" key="2">
    <source>
        <dbReference type="EMBL" id="MBR7837199.1"/>
    </source>
</evidence>